<comment type="caution">
    <text evidence="2">The sequence shown here is derived from an EMBL/GenBank/DDBJ whole genome shotgun (WGS) entry which is preliminary data.</text>
</comment>
<protein>
    <submittedName>
        <fullName evidence="2">Uncharacterized protein</fullName>
    </submittedName>
</protein>
<gene>
    <name evidence="2" type="ORF">TCDM_08388</name>
</gene>
<proteinExistence type="predicted"/>
<evidence type="ECO:0000256" key="1">
    <source>
        <dbReference type="SAM" id="MobiDB-lite"/>
    </source>
</evidence>
<feature type="compositionally biased region" description="Polar residues" evidence="1">
    <location>
        <begin position="509"/>
        <end position="525"/>
    </location>
</feature>
<evidence type="ECO:0000313" key="3">
    <source>
        <dbReference type="Proteomes" id="UP000017861"/>
    </source>
</evidence>
<dbReference type="VEuPathDB" id="TriTrypDB:TCDM_08388"/>
<evidence type="ECO:0000313" key="2">
    <source>
        <dbReference type="EMBL" id="ESS63727.1"/>
    </source>
</evidence>
<dbReference type="Proteomes" id="UP000017861">
    <property type="component" value="Unassembled WGS sequence"/>
</dbReference>
<organism evidence="2 3">
    <name type="scientific">Trypanosoma cruzi Dm28c</name>
    <dbReference type="NCBI Taxonomy" id="1416333"/>
    <lineage>
        <taxon>Eukaryota</taxon>
        <taxon>Discoba</taxon>
        <taxon>Euglenozoa</taxon>
        <taxon>Kinetoplastea</taxon>
        <taxon>Metakinetoplastina</taxon>
        <taxon>Trypanosomatida</taxon>
        <taxon>Trypanosomatidae</taxon>
        <taxon>Trypanosoma</taxon>
        <taxon>Schizotrypanum</taxon>
    </lineage>
</organism>
<feature type="compositionally biased region" description="Basic and acidic residues" evidence="1">
    <location>
        <begin position="494"/>
        <end position="508"/>
    </location>
</feature>
<feature type="region of interest" description="Disordered" evidence="1">
    <location>
        <begin position="453"/>
        <end position="525"/>
    </location>
</feature>
<feature type="compositionally biased region" description="Basic and acidic residues" evidence="1">
    <location>
        <begin position="202"/>
        <end position="215"/>
    </location>
</feature>
<dbReference type="EMBL" id="AYLP01000115">
    <property type="protein sequence ID" value="ESS63727.1"/>
    <property type="molecule type" value="Genomic_DNA"/>
</dbReference>
<feature type="region of interest" description="Disordered" evidence="1">
    <location>
        <begin position="196"/>
        <end position="233"/>
    </location>
</feature>
<dbReference type="OrthoDB" id="243674at2759"/>
<accession>V5BCD2</accession>
<sequence length="647" mass="73658">MVRGCRRKSVEPGAHPFWRREKGIMDSVPVEASSTPLLDRLLLKQGSTAKQPFTVSSAPADILRDTDTYGISLLASLGTLARARQNPSVLLWLDGVARRQFRWRKKDATAQRLFRWASRQIEKREALKSHLDPAKGLSFQPAINGNFVIKRHGPHVAHEDLVQWEQRRFKQLEEKNCSQPRQMSPGPQKILQVRGTVEDGEEGSRINGEHNDDVSAPHNTKSNSRRITKDYPPLLERMQDDIAVRRQRAAEREDYARRESAALRLSPRQVATQISRLSQHADTKRELLFDEDVNFTTKTSGEIFSPPDKPPGVSVAIASSFQLRRQGDTGPSSAPRRCPLPEMPTARAATSPIQIKAFCERQRLWETRRRDRLRCIGEEINARREEKDMAECTFHPTVNVSPLIHTPSFEETRSLSMRIPFGALEYKSPTHRRPLDYEDINELRLRQPRLRKTPASANKSNAHAQGRRNASLCGRAVSRTPSRRAGTRSYVELHTPRREDSKRTDRSNVMETSSVTRRASQSQKDIGSGALDLDEQTLLDLSIWWKDLLMQELQVLCGTCNKREDDAFDLRLQDWALETPFTCTLAPKTVIQAIQELIYLSAGESNATALERIFGNESSWIQTILQQGGRVTFAQFIELYKKLLHTK</sequence>
<dbReference type="AlphaFoldDB" id="V5BCD2"/>
<name>V5BCD2_TRYCR</name>
<reference evidence="2 3" key="1">
    <citation type="journal article" date="2014" name="Genome Announc.">
        <title>Trypanosoma cruzi Clone Dm28c Draft Genome Sequence.</title>
        <authorList>
            <person name="Grisard E.C."/>
            <person name="Teixeira S.M."/>
            <person name="de Almeida L.G."/>
            <person name="Stoco P.H."/>
            <person name="Gerber A.L."/>
            <person name="Talavera-Lopez C."/>
            <person name="Lima O.C."/>
            <person name="Andersson B."/>
            <person name="de Vasconcelos A.T."/>
        </authorList>
    </citation>
    <scope>NUCLEOTIDE SEQUENCE [LARGE SCALE GENOMIC DNA]</scope>
    <source>
        <strain evidence="2 3">Dm28c</strain>
    </source>
</reference>